<dbReference type="SMART" id="SM00192">
    <property type="entry name" value="LDLa"/>
    <property type="match status" value="1"/>
</dbReference>
<dbReference type="InterPro" id="IPR036055">
    <property type="entry name" value="LDL_receptor-like_sf"/>
</dbReference>
<sequence>MTTLDYLIISELKFHKSYKLIIFYNKTSVKQYIILLLYYLAVERGNDCPESQPWPCRTPRICLSFDFICDGEPDCPDEYDEDPEMCTAKLRPAQEHLAGFIHRYQNWLVPKFLGYGTPEELAAKLVESKTVSDYARAAKLNETQLKNLIQLMEGVKSGKEMELFLLGMPLGAWSELYTLFHRIYISGFLDNLEPADNFQSLNRQQKEEFWKNHIYQQVKRFLY</sequence>
<dbReference type="PROSITE" id="PS01209">
    <property type="entry name" value="LDLRA_1"/>
    <property type="match status" value="1"/>
</dbReference>
<dbReference type="CDD" id="cd00112">
    <property type="entry name" value="LDLa"/>
    <property type="match status" value="1"/>
</dbReference>
<name>A0A183MF68_9TREM</name>
<dbReference type="InterPro" id="IPR002172">
    <property type="entry name" value="LDrepeatLR_classA_rpt"/>
</dbReference>
<keyword evidence="3" id="KW-1185">Reference proteome</keyword>
<reference evidence="2 3" key="1">
    <citation type="submission" date="2018-11" db="EMBL/GenBank/DDBJ databases">
        <authorList>
            <consortium name="Pathogen Informatics"/>
        </authorList>
    </citation>
    <scope>NUCLEOTIDE SEQUENCE [LARGE SCALE GENOMIC DNA]</scope>
    <source>
        <strain evidence="2 3">Zambia</strain>
    </source>
</reference>
<dbReference type="EMBL" id="UZAI01016812">
    <property type="protein sequence ID" value="VDP16447.1"/>
    <property type="molecule type" value="Genomic_DNA"/>
</dbReference>
<dbReference type="AlphaFoldDB" id="A0A183MF68"/>
<dbReference type="InterPro" id="IPR023415">
    <property type="entry name" value="LDLR_class-A_CS"/>
</dbReference>
<dbReference type="PANTHER" id="PTHR20967:SF0">
    <property type="entry name" value="PROHORMONE-4"/>
    <property type="match status" value="1"/>
</dbReference>
<gene>
    <name evidence="2" type="ORF">SMRZ_LOCUS14693</name>
</gene>
<dbReference type="SUPFAM" id="SSF57424">
    <property type="entry name" value="LDL receptor-like module"/>
    <property type="match status" value="1"/>
</dbReference>
<protein>
    <submittedName>
        <fullName evidence="2">Uncharacterized protein</fullName>
    </submittedName>
</protein>
<evidence type="ECO:0000256" key="1">
    <source>
        <dbReference type="PROSITE-ProRule" id="PRU00124"/>
    </source>
</evidence>
<accession>A0A183MF68</accession>
<comment type="caution">
    <text evidence="1">Lacks conserved residue(s) required for the propagation of feature annotation.</text>
</comment>
<dbReference type="PROSITE" id="PS50068">
    <property type="entry name" value="LDLRA_2"/>
    <property type="match status" value="1"/>
</dbReference>
<evidence type="ECO:0000313" key="3">
    <source>
        <dbReference type="Proteomes" id="UP000277204"/>
    </source>
</evidence>
<organism evidence="2 3">
    <name type="scientific">Schistosoma margrebowiei</name>
    <dbReference type="NCBI Taxonomy" id="48269"/>
    <lineage>
        <taxon>Eukaryota</taxon>
        <taxon>Metazoa</taxon>
        <taxon>Spiralia</taxon>
        <taxon>Lophotrochozoa</taxon>
        <taxon>Platyhelminthes</taxon>
        <taxon>Trematoda</taxon>
        <taxon>Digenea</taxon>
        <taxon>Strigeidida</taxon>
        <taxon>Schistosomatoidea</taxon>
        <taxon>Schistosomatidae</taxon>
        <taxon>Schistosoma</taxon>
    </lineage>
</organism>
<proteinExistence type="predicted"/>
<evidence type="ECO:0000313" key="2">
    <source>
        <dbReference type="EMBL" id="VDP16447.1"/>
    </source>
</evidence>
<dbReference type="Gene3D" id="2.40.128.620">
    <property type="match status" value="1"/>
</dbReference>
<dbReference type="Proteomes" id="UP000277204">
    <property type="component" value="Unassembled WGS sequence"/>
</dbReference>
<dbReference type="PANTHER" id="PTHR20967">
    <property type="entry name" value="PROHORMONE-4"/>
    <property type="match status" value="1"/>
</dbReference>
<dbReference type="InterPro" id="IPR053103">
    <property type="entry name" value="IDLSRF-like_peptide"/>
</dbReference>